<dbReference type="GO" id="GO:0005737">
    <property type="term" value="C:cytoplasm"/>
    <property type="evidence" value="ECO:0007669"/>
    <property type="project" value="TreeGrafter"/>
</dbReference>
<dbReference type="EMBL" id="GEZM01031264">
    <property type="protein sequence ID" value="JAV84953.1"/>
    <property type="molecule type" value="Transcribed_RNA"/>
</dbReference>
<dbReference type="AlphaFoldDB" id="A0A1Y1MH27"/>
<protein>
    <recommendedName>
        <fullName evidence="4">E3 ubiquitin-protein ligase Sina-like RING finger domain-containing protein</fullName>
    </recommendedName>
</protein>
<accession>A0A1Y1MH27</accession>
<keyword evidence="2" id="KW-0863">Zinc-finger</keyword>
<proteinExistence type="predicted"/>
<evidence type="ECO:0000259" key="4">
    <source>
        <dbReference type="Pfam" id="PF21362"/>
    </source>
</evidence>
<feature type="domain" description="E3 ubiquitin-protein ligase Sina-like RING finger" evidence="4">
    <location>
        <begin position="9"/>
        <end position="43"/>
    </location>
</feature>
<dbReference type="OrthoDB" id="4788989at2759"/>
<dbReference type="GO" id="GO:0061630">
    <property type="term" value="F:ubiquitin protein ligase activity"/>
    <property type="evidence" value="ECO:0007669"/>
    <property type="project" value="TreeGrafter"/>
</dbReference>
<dbReference type="GeneID" id="116169443"/>
<dbReference type="RefSeq" id="XP_031341389.1">
    <property type="nucleotide sequence ID" value="XM_031485529.1"/>
</dbReference>
<evidence type="ECO:0000256" key="1">
    <source>
        <dbReference type="ARBA" id="ARBA00022723"/>
    </source>
</evidence>
<evidence type="ECO:0000313" key="5">
    <source>
        <dbReference type="EMBL" id="JAV84953.1"/>
    </source>
</evidence>
<dbReference type="RefSeq" id="XP_031341390.1">
    <property type="nucleotide sequence ID" value="XM_031485530.1"/>
</dbReference>
<evidence type="ECO:0000256" key="3">
    <source>
        <dbReference type="ARBA" id="ARBA00022833"/>
    </source>
</evidence>
<sequence length="236" mass="27369">MEKYRSAECPICFHVFPGKIFMCISGHSLCESCWEITIRCAICNEYMTSMRNFTVEALIKEFKENLYSSASKIQKTASKARVKAKEPICPASPSCKSFQSDKHDPIRHMETFHCHDLIKSMYRSGIKVTKTVHRNEGHENFFKVIYCKQKFFKLHVNINHSIMMVHFSLGVINDTIKGKFDVDYQRLIRSDKYSAAILSDNHRFLLRQDHATIPKDRCCPNINGNVTLVVYLNLIF</sequence>
<evidence type="ECO:0000256" key="2">
    <source>
        <dbReference type="ARBA" id="ARBA00022771"/>
    </source>
</evidence>
<dbReference type="Pfam" id="PF21362">
    <property type="entry name" value="Sina_RING"/>
    <property type="match status" value="1"/>
</dbReference>
<name>A0A1Y1MH27_PHOPY</name>
<keyword evidence="3" id="KW-0862">Zinc</keyword>
<dbReference type="InterPro" id="IPR049548">
    <property type="entry name" value="Sina-like_RING"/>
</dbReference>
<dbReference type="GO" id="GO:0008270">
    <property type="term" value="F:zinc ion binding"/>
    <property type="evidence" value="ECO:0007669"/>
    <property type="project" value="UniProtKB-KW"/>
</dbReference>
<reference evidence="5" key="1">
    <citation type="journal article" date="2016" name="Sci. Rep.">
        <title>Molecular characterization of firefly nuptial gifts: a multi-omics approach sheds light on postcopulatory sexual selection.</title>
        <authorList>
            <person name="Al-Wathiqui N."/>
            <person name="Fallon T.R."/>
            <person name="South A."/>
            <person name="Weng J.K."/>
            <person name="Lewis S.M."/>
        </authorList>
    </citation>
    <scope>NUCLEOTIDE SEQUENCE</scope>
</reference>
<dbReference type="KEGG" id="ppyr:116169443"/>
<dbReference type="PANTHER" id="PTHR10315">
    <property type="entry name" value="E3 UBIQUITIN PROTEIN LIGASE SIAH"/>
    <property type="match status" value="1"/>
</dbReference>
<dbReference type="PANTHER" id="PTHR10315:SF117">
    <property type="entry name" value="RING-TYPE E3 UBIQUITIN TRANSFERASE"/>
    <property type="match status" value="1"/>
</dbReference>
<organism evidence="5">
    <name type="scientific">Photinus pyralis</name>
    <name type="common">Common eastern firefly</name>
    <name type="synonym">Lampyris pyralis</name>
    <dbReference type="NCBI Taxonomy" id="7054"/>
    <lineage>
        <taxon>Eukaryota</taxon>
        <taxon>Metazoa</taxon>
        <taxon>Ecdysozoa</taxon>
        <taxon>Arthropoda</taxon>
        <taxon>Hexapoda</taxon>
        <taxon>Insecta</taxon>
        <taxon>Pterygota</taxon>
        <taxon>Neoptera</taxon>
        <taxon>Endopterygota</taxon>
        <taxon>Coleoptera</taxon>
        <taxon>Polyphaga</taxon>
        <taxon>Elateriformia</taxon>
        <taxon>Elateroidea</taxon>
        <taxon>Lampyridae</taxon>
        <taxon>Lampyrinae</taxon>
        <taxon>Photinus</taxon>
    </lineage>
</organism>
<dbReference type="InterPro" id="IPR052088">
    <property type="entry name" value="E3_ubiquitin-ligase_SINA"/>
</dbReference>
<keyword evidence="1" id="KW-0479">Metal-binding</keyword>